<evidence type="ECO:0000313" key="1">
    <source>
        <dbReference type="EMBL" id="OGF93001.1"/>
    </source>
</evidence>
<dbReference type="EMBL" id="MFIQ01000031">
    <property type="protein sequence ID" value="OGF93001.1"/>
    <property type="molecule type" value="Genomic_DNA"/>
</dbReference>
<sequence length="469" mass="54525">MKTAVIPIFSGVEGKNILRSGIYKTLANNEGVKIIFLVKKEWYKEYYQKGINHPRTSFEVVPPYENDFFERIFKNIKFYLLRSETVDLHRSTRYTDGKNRVRYWISFAANRFLARRFIRKIVRIFDSILIRRPAIAELYKKLKPDIVFLADLFDDQEIAFLREAKRLKIKTMGLINTWDRITTRWMIRLLPDKYVVFNEIVKKELFDHDDVLLKNIYISGTVQHDHFVSGKPISRENFYAKIGIPLGNKIILYAPLGRAFDRTRMELDQNVIKIFSGLIENGTLGTDKLTLLVRFHPNDIVKEEDMPAHPHVVYDRPGIKFQRNLSDAVFERTRGQNWDMDEAELSHLLDSLHHAAVVICYYTSLSIDAAALDKPIININFDVKGGRIISSPHTYYRSEHYQKAAATGGIKLVANLDEMTKTVKEYLESPALDHDKRMRLVESQCWKLDGKSGERIAKFIISDLETKSA</sequence>
<evidence type="ECO:0008006" key="3">
    <source>
        <dbReference type="Google" id="ProtNLM"/>
    </source>
</evidence>
<dbReference type="SUPFAM" id="SSF53756">
    <property type="entry name" value="UDP-Glycosyltransferase/glycogen phosphorylase"/>
    <property type="match status" value="1"/>
</dbReference>
<dbReference type="Proteomes" id="UP000178894">
    <property type="component" value="Unassembled WGS sequence"/>
</dbReference>
<evidence type="ECO:0000313" key="2">
    <source>
        <dbReference type="Proteomes" id="UP000178894"/>
    </source>
</evidence>
<dbReference type="AlphaFoldDB" id="A0A1F5XZL1"/>
<dbReference type="Pfam" id="PF04464">
    <property type="entry name" value="Glyphos_transf"/>
    <property type="match status" value="1"/>
</dbReference>
<dbReference type="GO" id="GO:0047355">
    <property type="term" value="F:CDP-glycerol glycerophosphotransferase activity"/>
    <property type="evidence" value="ECO:0007669"/>
    <property type="project" value="InterPro"/>
</dbReference>
<reference evidence="1 2" key="1">
    <citation type="journal article" date="2016" name="Nat. Commun.">
        <title>Thousands of microbial genomes shed light on interconnected biogeochemical processes in an aquifer system.</title>
        <authorList>
            <person name="Anantharaman K."/>
            <person name="Brown C.T."/>
            <person name="Hug L.A."/>
            <person name="Sharon I."/>
            <person name="Castelle C.J."/>
            <person name="Probst A.J."/>
            <person name="Thomas B.C."/>
            <person name="Singh A."/>
            <person name="Wilkins M.J."/>
            <person name="Karaoz U."/>
            <person name="Brodie E.L."/>
            <person name="Williams K.H."/>
            <person name="Hubbard S.S."/>
            <person name="Banfield J.F."/>
        </authorList>
    </citation>
    <scope>NUCLEOTIDE SEQUENCE [LARGE SCALE GENOMIC DNA]</scope>
</reference>
<protein>
    <recommendedName>
        <fullName evidence="3">Glycosyl transferase family 1 domain-containing protein</fullName>
    </recommendedName>
</protein>
<name>A0A1F5XZL1_9BACT</name>
<comment type="caution">
    <text evidence="1">The sequence shown here is derived from an EMBL/GenBank/DDBJ whole genome shotgun (WGS) entry which is preliminary data.</text>
</comment>
<dbReference type="InterPro" id="IPR007554">
    <property type="entry name" value="Glycerophosphate_synth"/>
</dbReference>
<accession>A0A1F5XZL1</accession>
<proteinExistence type="predicted"/>
<organism evidence="1 2">
    <name type="scientific">Candidatus Giovannonibacteria bacterium RIFCSPLOWO2_12_FULL_44_15</name>
    <dbReference type="NCBI Taxonomy" id="1798364"/>
    <lineage>
        <taxon>Bacteria</taxon>
        <taxon>Candidatus Giovannoniibacteriota</taxon>
    </lineage>
</organism>
<dbReference type="Gene3D" id="3.40.50.12580">
    <property type="match status" value="1"/>
</dbReference>
<gene>
    <name evidence="1" type="ORF">A3G54_02005</name>
</gene>
<dbReference type="GO" id="GO:0016020">
    <property type="term" value="C:membrane"/>
    <property type="evidence" value="ECO:0007669"/>
    <property type="project" value="InterPro"/>
</dbReference>
<dbReference type="InterPro" id="IPR043148">
    <property type="entry name" value="TagF_C"/>
</dbReference>
<dbReference type="STRING" id="1798364.A3G54_02005"/>